<evidence type="ECO:0000313" key="10">
    <source>
        <dbReference type="Proteomes" id="UP001174909"/>
    </source>
</evidence>
<evidence type="ECO:0000256" key="5">
    <source>
        <dbReference type="ARBA" id="ARBA00038063"/>
    </source>
</evidence>
<evidence type="ECO:0000313" key="9">
    <source>
        <dbReference type="EMBL" id="CAI8049080.1"/>
    </source>
</evidence>
<keyword evidence="2" id="KW-0820">tRNA-binding</keyword>
<dbReference type="Pfam" id="PF01195">
    <property type="entry name" value="Pept_tRNA_hydro"/>
    <property type="match status" value="1"/>
</dbReference>
<evidence type="ECO:0000256" key="2">
    <source>
        <dbReference type="ARBA" id="ARBA00022555"/>
    </source>
</evidence>
<feature type="region of interest" description="Disordered" evidence="8">
    <location>
        <begin position="189"/>
        <end position="221"/>
    </location>
</feature>
<dbReference type="GO" id="GO:0000049">
    <property type="term" value="F:tRNA binding"/>
    <property type="evidence" value="ECO:0007669"/>
    <property type="project" value="UniProtKB-KW"/>
</dbReference>
<dbReference type="Gene3D" id="3.40.50.1470">
    <property type="entry name" value="Peptidyl-tRNA hydrolase"/>
    <property type="match status" value="1"/>
</dbReference>
<keyword evidence="3 6" id="KW-0378">Hydrolase</keyword>
<name>A0AA35TIT7_GEOBA</name>
<dbReference type="GO" id="GO:0004045">
    <property type="term" value="F:peptidyl-tRNA hydrolase activity"/>
    <property type="evidence" value="ECO:0007669"/>
    <property type="project" value="UniProtKB-EC"/>
</dbReference>
<dbReference type="PROSITE" id="PS01195">
    <property type="entry name" value="PEPT_TRNA_HYDROL_1"/>
    <property type="match status" value="1"/>
</dbReference>
<reference evidence="9" key="1">
    <citation type="submission" date="2023-03" db="EMBL/GenBank/DDBJ databases">
        <authorList>
            <person name="Steffen K."/>
            <person name="Cardenas P."/>
        </authorList>
    </citation>
    <scope>NUCLEOTIDE SEQUENCE</scope>
</reference>
<protein>
    <recommendedName>
        <fullName evidence="1 6">Peptidyl-tRNA hydrolase</fullName>
        <ecNumber evidence="1 6">3.1.1.29</ecNumber>
    </recommendedName>
</protein>
<keyword evidence="10" id="KW-1185">Reference proteome</keyword>
<comment type="similarity">
    <text evidence="5 7">Belongs to the PTH family.</text>
</comment>
<dbReference type="Proteomes" id="UP001174909">
    <property type="component" value="Unassembled WGS sequence"/>
</dbReference>
<sequence length="221" mass="23866">MQETKDRPYLIVGLGNPGDRFRDTRHNIGFACVDLLAKRWGIAVNDRRRTTVLGQGYRNGAPVVLAKPRTFMNLSGESVAYLMARFGSRPAELIIVYDEMALPLGRLRLRTQGSDAGHNGIKDIIRTLHTTAFPRLRIGIGPPDGGSGSVNHVLGRFSPEEQPDAEACVIRAADALECFLTDGISIAMNRFNTDPQPPSTNPVTPGSPAVPKPPEPDASGA</sequence>
<keyword evidence="4" id="KW-0694">RNA-binding</keyword>
<evidence type="ECO:0000256" key="6">
    <source>
        <dbReference type="RuleBase" id="RU000673"/>
    </source>
</evidence>
<dbReference type="SUPFAM" id="SSF53178">
    <property type="entry name" value="Peptidyl-tRNA hydrolase-like"/>
    <property type="match status" value="1"/>
</dbReference>
<accession>A0AA35TIT7</accession>
<dbReference type="PROSITE" id="PS01196">
    <property type="entry name" value="PEPT_TRNA_HYDROL_2"/>
    <property type="match status" value="1"/>
</dbReference>
<comment type="caution">
    <text evidence="9">The sequence shown here is derived from an EMBL/GenBank/DDBJ whole genome shotgun (WGS) entry which is preliminary data.</text>
</comment>
<dbReference type="InterPro" id="IPR001328">
    <property type="entry name" value="Pept_tRNA_hydro"/>
</dbReference>
<comment type="catalytic activity">
    <reaction evidence="6">
        <text>an N-acyl-L-alpha-aminoacyl-tRNA + H2O = an N-acyl-L-amino acid + a tRNA + H(+)</text>
        <dbReference type="Rhea" id="RHEA:54448"/>
        <dbReference type="Rhea" id="RHEA-COMP:10123"/>
        <dbReference type="Rhea" id="RHEA-COMP:13883"/>
        <dbReference type="ChEBI" id="CHEBI:15377"/>
        <dbReference type="ChEBI" id="CHEBI:15378"/>
        <dbReference type="ChEBI" id="CHEBI:59874"/>
        <dbReference type="ChEBI" id="CHEBI:78442"/>
        <dbReference type="ChEBI" id="CHEBI:138191"/>
        <dbReference type="EC" id="3.1.1.29"/>
    </reaction>
</comment>
<dbReference type="InterPro" id="IPR018171">
    <property type="entry name" value="Pept_tRNA_hydro_CS"/>
</dbReference>
<dbReference type="AlphaFoldDB" id="A0AA35TIT7"/>
<dbReference type="PANTHER" id="PTHR17224">
    <property type="entry name" value="PEPTIDYL-TRNA HYDROLASE"/>
    <property type="match status" value="1"/>
</dbReference>
<evidence type="ECO:0000256" key="1">
    <source>
        <dbReference type="ARBA" id="ARBA00013260"/>
    </source>
</evidence>
<dbReference type="EMBL" id="CASHTH010003772">
    <property type="protein sequence ID" value="CAI8049080.1"/>
    <property type="molecule type" value="Genomic_DNA"/>
</dbReference>
<evidence type="ECO:0000256" key="3">
    <source>
        <dbReference type="ARBA" id="ARBA00022801"/>
    </source>
</evidence>
<evidence type="ECO:0000256" key="7">
    <source>
        <dbReference type="RuleBase" id="RU004320"/>
    </source>
</evidence>
<evidence type="ECO:0000256" key="4">
    <source>
        <dbReference type="ARBA" id="ARBA00022884"/>
    </source>
</evidence>
<dbReference type="NCBIfam" id="TIGR00447">
    <property type="entry name" value="pth"/>
    <property type="match status" value="1"/>
</dbReference>
<dbReference type="PANTHER" id="PTHR17224:SF1">
    <property type="entry name" value="PEPTIDYL-TRNA HYDROLASE"/>
    <property type="match status" value="1"/>
</dbReference>
<dbReference type="InterPro" id="IPR036416">
    <property type="entry name" value="Pept_tRNA_hydro_sf"/>
</dbReference>
<dbReference type="HAMAP" id="MF_00083">
    <property type="entry name" value="Pept_tRNA_hydro_bact"/>
    <property type="match status" value="1"/>
</dbReference>
<gene>
    <name evidence="9" type="ORF">GBAR_LOCUS27029</name>
</gene>
<dbReference type="CDD" id="cd00462">
    <property type="entry name" value="PTH"/>
    <property type="match status" value="1"/>
</dbReference>
<proteinExistence type="inferred from homology"/>
<evidence type="ECO:0000256" key="8">
    <source>
        <dbReference type="SAM" id="MobiDB-lite"/>
    </source>
</evidence>
<organism evidence="9 10">
    <name type="scientific">Geodia barretti</name>
    <name type="common">Barrett's horny sponge</name>
    <dbReference type="NCBI Taxonomy" id="519541"/>
    <lineage>
        <taxon>Eukaryota</taxon>
        <taxon>Metazoa</taxon>
        <taxon>Porifera</taxon>
        <taxon>Demospongiae</taxon>
        <taxon>Heteroscleromorpha</taxon>
        <taxon>Tetractinellida</taxon>
        <taxon>Astrophorina</taxon>
        <taxon>Geodiidae</taxon>
        <taxon>Geodia</taxon>
    </lineage>
</organism>
<dbReference type="EC" id="3.1.1.29" evidence="1 6"/>
<dbReference type="FunFam" id="3.40.50.1470:FF:000001">
    <property type="entry name" value="Peptidyl-tRNA hydrolase"/>
    <property type="match status" value="1"/>
</dbReference>